<name>A0A2D0N038_FLAN2</name>
<gene>
    <name evidence="2" type="ORF">CRP01_35230</name>
</gene>
<organism evidence="2 3">
    <name type="scientific">Flavilitoribacter nigricans (strain ATCC 23147 / DSM 23189 / NBRC 102662 / NCIMB 1420 / SS-2)</name>
    <name type="common">Lewinella nigricans</name>
    <dbReference type="NCBI Taxonomy" id="1122177"/>
    <lineage>
        <taxon>Bacteria</taxon>
        <taxon>Pseudomonadati</taxon>
        <taxon>Bacteroidota</taxon>
        <taxon>Saprospiria</taxon>
        <taxon>Saprospirales</taxon>
        <taxon>Lewinellaceae</taxon>
        <taxon>Flavilitoribacter</taxon>
    </lineage>
</organism>
<sequence length="154" mass="17094">MPGRRTVSNYDKKNLPFFSSMKLLITGSRAIAEIEANFTRLANEITSRYPNVSILLHGGARGADQLADRFARVHGLAVQVIRPDYQYYPEKLAPLMRNTELVELADAVVAFYGPKSKTGGTWDTVKKALAKNIPVTELFADGTVRHTPARLSLF</sequence>
<protein>
    <recommendedName>
        <fullName evidence="1">YspA cpYpsA-related SLOG domain-containing protein</fullName>
    </recommendedName>
</protein>
<dbReference type="InterPro" id="IPR019627">
    <property type="entry name" value="YAcAr"/>
</dbReference>
<dbReference type="SUPFAM" id="SSF102405">
    <property type="entry name" value="MCP/YpsA-like"/>
    <property type="match status" value="1"/>
</dbReference>
<dbReference type="Proteomes" id="UP000223913">
    <property type="component" value="Unassembled WGS sequence"/>
</dbReference>
<evidence type="ECO:0000313" key="2">
    <source>
        <dbReference type="EMBL" id="PHN01891.1"/>
    </source>
</evidence>
<evidence type="ECO:0000259" key="1">
    <source>
        <dbReference type="Pfam" id="PF10686"/>
    </source>
</evidence>
<feature type="domain" description="YspA cpYpsA-related SLOG" evidence="1">
    <location>
        <begin position="21"/>
        <end position="86"/>
    </location>
</feature>
<dbReference type="EMBL" id="PDUD01000048">
    <property type="protein sequence ID" value="PHN01891.1"/>
    <property type="molecule type" value="Genomic_DNA"/>
</dbReference>
<proteinExistence type="predicted"/>
<evidence type="ECO:0000313" key="3">
    <source>
        <dbReference type="Proteomes" id="UP000223913"/>
    </source>
</evidence>
<dbReference type="AlphaFoldDB" id="A0A2D0N038"/>
<keyword evidence="3" id="KW-1185">Reference proteome</keyword>
<comment type="caution">
    <text evidence="2">The sequence shown here is derived from an EMBL/GenBank/DDBJ whole genome shotgun (WGS) entry which is preliminary data.</text>
</comment>
<accession>A0A2D0N038</accession>
<dbReference type="OrthoDB" id="572639at2"/>
<dbReference type="Pfam" id="PF10686">
    <property type="entry name" value="YAcAr"/>
    <property type="match status" value="1"/>
</dbReference>
<reference evidence="2 3" key="1">
    <citation type="submission" date="2017-10" db="EMBL/GenBank/DDBJ databases">
        <title>The draft genome sequence of Lewinella nigricans NBRC 102662.</title>
        <authorList>
            <person name="Wang K."/>
        </authorList>
    </citation>
    <scope>NUCLEOTIDE SEQUENCE [LARGE SCALE GENOMIC DNA]</scope>
    <source>
        <strain evidence="2 3">NBRC 102662</strain>
    </source>
</reference>
<dbReference type="Gene3D" id="3.40.50.450">
    <property type="match status" value="1"/>
</dbReference>